<evidence type="ECO:0000313" key="2">
    <source>
        <dbReference type="Proteomes" id="UP000685013"/>
    </source>
</evidence>
<comment type="caution">
    <text evidence="1">The sequence shown here is derived from an EMBL/GenBank/DDBJ whole genome shotgun (WGS) entry which is preliminary data.</text>
</comment>
<sequence length="80" mass="8951">MWNACGQWPIDELTLPSTLLQEMEIRGIGEDWGFGRVPTWGMAPYLPINGGDNRSEYLSLNLMSPLLKKSLTMVAVLVLD</sequence>
<protein>
    <submittedName>
        <fullName evidence="1">Uncharacterized protein</fullName>
    </submittedName>
</protein>
<evidence type="ECO:0000313" key="1">
    <source>
        <dbReference type="EMBL" id="KAG6595694.1"/>
    </source>
</evidence>
<reference evidence="1 2" key="1">
    <citation type="journal article" date="2021" name="Hortic Res">
        <title>The domestication of Cucurbita argyrosperma as revealed by the genome of its wild relative.</title>
        <authorList>
            <person name="Barrera-Redondo J."/>
            <person name="Sanchez-de la Vega G."/>
            <person name="Aguirre-Liguori J.A."/>
            <person name="Castellanos-Morales G."/>
            <person name="Gutierrez-Guerrero Y.T."/>
            <person name="Aguirre-Dugua X."/>
            <person name="Aguirre-Planter E."/>
            <person name="Tenaillon M.I."/>
            <person name="Lira-Saade R."/>
            <person name="Eguiarte L.E."/>
        </authorList>
    </citation>
    <scope>NUCLEOTIDE SEQUENCE [LARGE SCALE GENOMIC DNA]</scope>
    <source>
        <strain evidence="1">JBR-2021</strain>
    </source>
</reference>
<dbReference type="Proteomes" id="UP000685013">
    <property type="component" value="Chromosome 7"/>
</dbReference>
<proteinExistence type="predicted"/>
<dbReference type="AlphaFoldDB" id="A0AAV6NDR6"/>
<name>A0AAV6NDR6_9ROSI</name>
<dbReference type="EMBL" id="JAGKQH010000007">
    <property type="protein sequence ID" value="KAG6595694.1"/>
    <property type="molecule type" value="Genomic_DNA"/>
</dbReference>
<organism evidence="1 2">
    <name type="scientific">Cucurbita argyrosperma subsp. sororia</name>
    <dbReference type="NCBI Taxonomy" id="37648"/>
    <lineage>
        <taxon>Eukaryota</taxon>
        <taxon>Viridiplantae</taxon>
        <taxon>Streptophyta</taxon>
        <taxon>Embryophyta</taxon>
        <taxon>Tracheophyta</taxon>
        <taxon>Spermatophyta</taxon>
        <taxon>Magnoliopsida</taxon>
        <taxon>eudicotyledons</taxon>
        <taxon>Gunneridae</taxon>
        <taxon>Pentapetalae</taxon>
        <taxon>rosids</taxon>
        <taxon>fabids</taxon>
        <taxon>Cucurbitales</taxon>
        <taxon>Cucurbitaceae</taxon>
        <taxon>Cucurbiteae</taxon>
        <taxon>Cucurbita</taxon>
    </lineage>
</organism>
<keyword evidence="2" id="KW-1185">Reference proteome</keyword>
<accession>A0AAV6NDR6</accession>
<feature type="non-terminal residue" evidence="1">
    <location>
        <position position="1"/>
    </location>
</feature>
<gene>
    <name evidence="1" type="ORF">SDJN03_12247</name>
</gene>